<comment type="cofactor">
    <cofactor evidence="1">
        <name>Zn(2+)</name>
        <dbReference type="ChEBI" id="CHEBI:29105"/>
    </cofactor>
    <text evidence="1">Binds 1 zinc ion per subunit.</text>
</comment>
<dbReference type="Pfam" id="PF04734">
    <property type="entry name" value="Ceramidase_alk"/>
    <property type="match status" value="1"/>
</dbReference>
<dbReference type="PANTHER" id="PTHR12670:SF1">
    <property type="entry name" value="NEUTRAL CERAMIDASE"/>
    <property type="match status" value="1"/>
</dbReference>
<proteinExistence type="predicted"/>
<protein>
    <submittedName>
        <fullName evidence="3">Neutral ceramidase</fullName>
    </submittedName>
</protein>
<feature type="binding site" evidence="1">
    <location>
        <position position="128"/>
    </location>
    <ligand>
        <name>Zn(2+)</name>
        <dbReference type="ChEBI" id="CHEBI:29105"/>
    </ligand>
</feature>
<dbReference type="InterPro" id="IPR006823">
    <property type="entry name" value="Ceramidase_alk"/>
</dbReference>
<dbReference type="GO" id="GO:0016020">
    <property type="term" value="C:membrane"/>
    <property type="evidence" value="ECO:0007669"/>
    <property type="project" value="GOC"/>
</dbReference>
<dbReference type="KEGG" id="uam:UABAM_05609"/>
<dbReference type="GO" id="GO:0017040">
    <property type="term" value="F:N-acylsphingosine amidohydrolase activity"/>
    <property type="evidence" value="ECO:0007669"/>
    <property type="project" value="InterPro"/>
</dbReference>
<dbReference type="GO" id="GO:0046512">
    <property type="term" value="P:sphingosine biosynthetic process"/>
    <property type="evidence" value="ECO:0007669"/>
    <property type="project" value="TreeGrafter"/>
</dbReference>
<keyword evidence="4" id="KW-1185">Reference proteome</keyword>
<organism evidence="3 4">
    <name type="scientific">Uabimicrobium amorphum</name>
    <dbReference type="NCBI Taxonomy" id="2596890"/>
    <lineage>
        <taxon>Bacteria</taxon>
        <taxon>Pseudomonadati</taxon>
        <taxon>Planctomycetota</taxon>
        <taxon>Candidatus Uabimicrobiia</taxon>
        <taxon>Candidatus Uabimicrobiales</taxon>
        <taxon>Candidatus Uabimicrobiaceae</taxon>
        <taxon>Candidatus Uabimicrobium</taxon>
    </lineage>
</organism>
<evidence type="ECO:0000313" key="4">
    <source>
        <dbReference type="Proteomes" id="UP000326354"/>
    </source>
</evidence>
<dbReference type="PANTHER" id="PTHR12670">
    <property type="entry name" value="CERAMIDASE"/>
    <property type="match status" value="1"/>
</dbReference>
<dbReference type="GO" id="GO:0046514">
    <property type="term" value="P:ceramide catabolic process"/>
    <property type="evidence" value="ECO:0007669"/>
    <property type="project" value="InterPro"/>
</dbReference>
<reference evidence="3 4" key="1">
    <citation type="submission" date="2019-08" db="EMBL/GenBank/DDBJ databases">
        <title>Complete genome sequence of Candidatus Uab amorphum.</title>
        <authorList>
            <person name="Shiratori T."/>
            <person name="Suzuki S."/>
            <person name="Kakizawa Y."/>
            <person name="Ishida K."/>
        </authorList>
    </citation>
    <scope>NUCLEOTIDE SEQUENCE [LARGE SCALE GENOMIC DNA]</scope>
    <source>
        <strain evidence="3 4">SRT547</strain>
    </source>
</reference>
<dbReference type="RefSeq" id="WP_173013617.1">
    <property type="nucleotide sequence ID" value="NZ_AP019860.1"/>
</dbReference>
<dbReference type="EMBL" id="AP019860">
    <property type="protein sequence ID" value="BBM87206.1"/>
    <property type="molecule type" value="Genomic_DNA"/>
</dbReference>
<dbReference type="InterPro" id="IPR031329">
    <property type="entry name" value="NEUT/ALK_ceramidase_N"/>
</dbReference>
<evidence type="ECO:0000259" key="2">
    <source>
        <dbReference type="Pfam" id="PF04734"/>
    </source>
</evidence>
<accession>A0A5S9IT91</accession>
<name>A0A5S9IT91_UABAM</name>
<keyword evidence="1" id="KW-0862">Zinc</keyword>
<dbReference type="Proteomes" id="UP000326354">
    <property type="component" value="Chromosome"/>
</dbReference>
<evidence type="ECO:0000256" key="1">
    <source>
        <dbReference type="PIRSR" id="PIRSR606823-2"/>
    </source>
</evidence>
<evidence type="ECO:0000313" key="3">
    <source>
        <dbReference type="EMBL" id="BBM87206.1"/>
    </source>
</evidence>
<dbReference type="GO" id="GO:0046872">
    <property type="term" value="F:metal ion binding"/>
    <property type="evidence" value="ECO:0007669"/>
    <property type="project" value="UniProtKB-KW"/>
</dbReference>
<dbReference type="GO" id="GO:0042759">
    <property type="term" value="P:long-chain fatty acid biosynthetic process"/>
    <property type="evidence" value="ECO:0007669"/>
    <property type="project" value="TreeGrafter"/>
</dbReference>
<keyword evidence="1" id="KW-0479">Metal-binding</keyword>
<dbReference type="GO" id="GO:0005576">
    <property type="term" value="C:extracellular region"/>
    <property type="evidence" value="ECO:0007669"/>
    <property type="project" value="TreeGrafter"/>
</dbReference>
<dbReference type="AlphaFoldDB" id="A0A5S9IT91"/>
<gene>
    <name evidence="3" type="ORF">UABAM_05609</name>
</gene>
<dbReference type="PROSITE" id="PS51257">
    <property type="entry name" value="PROKAR_LIPOPROTEIN"/>
    <property type="match status" value="1"/>
</dbReference>
<sequence length="220" mass="24314">MRHFFHKGVATILLFLSGCYGKISGTLPPPQQLSQQQNFCVGAAKVDITPIPGIAMGGYSIVGTTGRGYWTRLYARTIYFRDTKGHSFAMVSCDLWSVSGGLADRIAELVKKHGKPLAREQIILAATHTHHSPGNFSTSPMYNEFASYRKGFDNNLFDFFAQRIAQSIVQAIESSKPATVSFSQKKIPALVRNRSLDAFLLNVDRNAILSKNAQLTIEKN</sequence>
<feature type="domain" description="Neutral/alkaline non-lysosomal ceramidase N-terminal" evidence="2">
    <location>
        <begin position="39"/>
        <end position="204"/>
    </location>
</feature>